<keyword evidence="3 4" id="KW-0012">Acyltransferase</keyword>
<evidence type="ECO:0000313" key="8">
    <source>
        <dbReference type="Proteomes" id="UP001188597"/>
    </source>
</evidence>
<dbReference type="GO" id="GO:0016747">
    <property type="term" value="F:acyltransferase activity, transferring groups other than amino-acyl groups"/>
    <property type="evidence" value="ECO:0007669"/>
    <property type="project" value="InterPro"/>
</dbReference>
<dbReference type="Pfam" id="PF00195">
    <property type="entry name" value="Chal_sti_synt_N"/>
    <property type="match status" value="2"/>
</dbReference>
<comment type="similarity">
    <text evidence="1 4">Belongs to the thiolase-like superfamily. Chalcone/stilbene synthases family.</text>
</comment>
<dbReference type="InterPro" id="IPR012328">
    <property type="entry name" value="Chalcone/stilbene_synt_C"/>
</dbReference>
<comment type="caution">
    <text evidence="7">The sequence shown here is derived from an EMBL/GenBank/DDBJ whole genome shotgun (WGS) entry which is preliminary data.</text>
</comment>
<evidence type="ECO:0000256" key="2">
    <source>
        <dbReference type="ARBA" id="ARBA00022679"/>
    </source>
</evidence>
<keyword evidence="2 4" id="KW-0808">Transferase</keyword>
<keyword evidence="8" id="KW-1185">Reference proteome</keyword>
<feature type="domain" description="Chalcone/stilbene synthase N-terminal" evidence="5">
    <location>
        <begin position="97"/>
        <end position="141"/>
    </location>
</feature>
<dbReference type="InterPro" id="IPR016039">
    <property type="entry name" value="Thiolase-like"/>
</dbReference>
<dbReference type="Gene3D" id="3.40.47.10">
    <property type="match status" value="3"/>
</dbReference>
<evidence type="ECO:0000259" key="6">
    <source>
        <dbReference type="Pfam" id="PF02797"/>
    </source>
</evidence>
<dbReference type="PANTHER" id="PTHR11877:SF14">
    <property type="entry name" value="CHALCONE SYNTHASE"/>
    <property type="match status" value="1"/>
</dbReference>
<evidence type="ECO:0008006" key="9">
    <source>
        <dbReference type="Google" id="ProtNLM"/>
    </source>
</evidence>
<feature type="domain" description="Chalcone/stilbene synthase C-terminal" evidence="6">
    <location>
        <begin position="151"/>
        <end position="200"/>
    </location>
</feature>
<evidence type="ECO:0000259" key="5">
    <source>
        <dbReference type="Pfam" id="PF00195"/>
    </source>
</evidence>
<dbReference type="GO" id="GO:0030639">
    <property type="term" value="P:polyketide biosynthetic process"/>
    <property type="evidence" value="ECO:0007669"/>
    <property type="project" value="TreeGrafter"/>
</dbReference>
<dbReference type="Proteomes" id="UP001188597">
    <property type="component" value="Unassembled WGS sequence"/>
</dbReference>
<protein>
    <recommendedName>
        <fullName evidence="9">Chalcone synthase</fullName>
    </recommendedName>
</protein>
<dbReference type="SUPFAM" id="SSF53901">
    <property type="entry name" value="Thiolase-like"/>
    <property type="match status" value="2"/>
</dbReference>
<proteinExistence type="inferred from homology"/>
<accession>A0AA88WGW1</accession>
<evidence type="ECO:0000256" key="4">
    <source>
        <dbReference type="RuleBase" id="RU003633"/>
    </source>
</evidence>
<dbReference type="InterPro" id="IPR011141">
    <property type="entry name" value="Polyketide_synthase_type-III"/>
</dbReference>
<dbReference type="Pfam" id="PF02797">
    <property type="entry name" value="Chal_sti_synt_C"/>
    <property type="match status" value="1"/>
</dbReference>
<dbReference type="InterPro" id="IPR001099">
    <property type="entry name" value="Chalcone/stilbene_synt_N"/>
</dbReference>
<evidence type="ECO:0000313" key="7">
    <source>
        <dbReference type="EMBL" id="KAK3027636.1"/>
    </source>
</evidence>
<evidence type="ECO:0000256" key="1">
    <source>
        <dbReference type="ARBA" id="ARBA00005531"/>
    </source>
</evidence>
<feature type="domain" description="Chalcone/stilbene synthase N-terminal" evidence="5">
    <location>
        <begin position="1"/>
        <end position="96"/>
    </location>
</feature>
<evidence type="ECO:0000256" key="3">
    <source>
        <dbReference type="ARBA" id="ARBA00023315"/>
    </source>
</evidence>
<name>A0AA88WGW1_9ASTE</name>
<dbReference type="AlphaFoldDB" id="A0AA88WGW1"/>
<reference evidence="7" key="1">
    <citation type="submission" date="2022-12" db="EMBL/GenBank/DDBJ databases">
        <title>Draft genome assemblies for two species of Escallonia (Escalloniales).</title>
        <authorList>
            <person name="Chanderbali A."/>
            <person name="Dervinis C."/>
            <person name="Anghel I."/>
            <person name="Soltis D."/>
            <person name="Soltis P."/>
            <person name="Zapata F."/>
        </authorList>
    </citation>
    <scope>NUCLEOTIDE SEQUENCE</scope>
    <source>
        <strain evidence="7">UCBG64.0493</strain>
        <tissue evidence="7">Leaf</tissue>
    </source>
</reference>
<dbReference type="PANTHER" id="PTHR11877">
    <property type="entry name" value="HYDROXYMETHYLGLUTARYL-COA SYNTHASE"/>
    <property type="match status" value="1"/>
</dbReference>
<organism evidence="7 8">
    <name type="scientific">Escallonia herrerae</name>
    <dbReference type="NCBI Taxonomy" id="1293975"/>
    <lineage>
        <taxon>Eukaryota</taxon>
        <taxon>Viridiplantae</taxon>
        <taxon>Streptophyta</taxon>
        <taxon>Embryophyta</taxon>
        <taxon>Tracheophyta</taxon>
        <taxon>Spermatophyta</taxon>
        <taxon>Magnoliopsida</taxon>
        <taxon>eudicotyledons</taxon>
        <taxon>Gunneridae</taxon>
        <taxon>Pentapetalae</taxon>
        <taxon>asterids</taxon>
        <taxon>campanulids</taxon>
        <taxon>Escalloniales</taxon>
        <taxon>Escalloniaceae</taxon>
        <taxon>Escallonia</taxon>
    </lineage>
</organism>
<gene>
    <name evidence="7" type="ORF">RJ639_040243</name>
</gene>
<sequence length="229" mass="25886">MIQKRYMHLMEELLKQNPNMYAYMAPSLDTREDMVVVEIPKFGKEATTKAINEWGQPKSKITYLIFYTTSDIDMHAADYQLIKLLGLRPSIKRLMIASVLVVCFEITAVTFRGPSNTHLDSLVGQAIFGDGAATVIIGADPDVSVKRPLFQLMSVAQTILPDSDGAIDGHLPRSGAHIYLLKDMPELISMNIEKSLKEALCLLESVTRTRHFGSLTRVVRRFWTRWRQS</sequence>
<dbReference type="EMBL" id="JAVXUP010000450">
    <property type="protein sequence ID" value="KAK3027636.1"/>
    <property type="molecule type" value="Genomic_DNA"/>
</dbReference>